<evidence type="ECO:0000313" key="1">
    <source>
        <dbReference type="EMBL" id="AZP18728.1"/>
    </source>
</evidence>
<gene>
    <name evidence="1" type="ORF">EJC51_23200</name>
</gene>
<keyword evidence="2" id="KW-1185">Reference proteome</keyword>
<dbReference type="Proteomes" id="UP000280197">
    <property type="component" value="Chromosome"/>
</dbReference>
<reference evidence="1 2" key="1">
    <citation type="submission" date="2018-12" db="EMBL/GenBank/DDBJ databases">
        <authorList>
            <person name="Li K."/>
        </authorList>
    </citation>
    <scope>NUCLEOTIDE SEQUENCE [LARGE SCALE GENOMIC DNA]</scope>
    <source>
        <strain evidence="2">CR22</strain>
    </source>
</reference>
<dbReference type="AlphaFoldDB" id="A0A3S9I2Y4"/>
<evidence type="ECO:0000313" key="2">
    <source>
        <dbReference type="Proteomes" id="UP000280197"/>
    </source>
</evidence>
<dbReference type="KEGG" id="saqu:EJC51_23200"/>
<proteinExistence type="predicted"/>
<evidence type="ECO:0008006" key="3">
    <source>
        <dbReference type="Google" id="ProtNLM"/>
    </source>
</evidence>
<dbReference type="EMBL" id="CP034463">
    <property type="protein sequence ID" value="AZP18728.1"/>
    <property type="molecule type" value="Genomic_DNA"/>
</dbReference>
<organism evidence="1 2">
    <name type="scientific">Streptomyces aquilus</name>
    <dbReference type="NCBI Taxonomy" id="2548456"/>
    <lineage>
        <taxon>Bacteria</taxon>
        <taxon>Bacillati</taxon>
        <taxon>Actinomycetota</taxon>
        <taxon>Actinomycetes</taxon>
        <taxon>Kitasatosporales</taxon>
        <taxon>Streptomycetaceae</taxon>
        <taxon>Streptomyces</taxon>
    </lineage>
</organism>
<protein>
    <recommendedName>
        <fullName evidence="3">Type A2 lantipeptide</fullName>
    </recommendedName>
</protein>
<accession>A0A3S9I2Y4</accession>
<name>A0A3S9I2Y4_9ACTN</name>
<sequence length="84" mass="8272">MCTHAKGCFLMNSAPQVQTAELSDADLDTVSGGLAPQITVAVGDTTLSSADVLAQLDSVKATALGTVGGALGALPHEVGVTASF</sequence>